<dbReference type="EMBL" id="CABVMM010000016">
    <property type="protein sequence ID" value="VVV02248.1"/>
    <property type="molecule type" value="Genomic_DNA"/>
</dbReference>
<evidence type="ECO:0000313" key="2">
    <source>
        <dbReference type="Proteomes" id="UP000356253"/>
    </source>
</evidence>
<organism evidence="1 2">
    <name type="scientific">Mesonia oceanica</name>
    <dbReference type="NCBI Taxonomy" id="2687242"/>
    <lineage>
        <taxon>Bacteria</taxon>
        <taxon>Pseudomonadati</taxon>
        <taxon>Bacteroidota</taxon>
        <taxon>Flavobacteriia</taxon>
        <taxon>Flavobacteriales</taxon>
        <taxon>Flavobacteriaceae</taxon>
        <taxon>Mesonia</taxon>
    </lineage>
</organism>
<protein>
    <submittedName>
        <fullName evidence="1">Uncharacterized protein</fullName>
    </submittedName>
</protein>
<proteinExistence type="predicted"/>
<gene>
    <name evidence="1" type="ORF">FVB9532_03546</name>
</gene>
<keyword evidence="2" id="KW-1185">Reference proteome</keyword>
<accession>A0AC61YDP5</accession>
<reference evidence="1" key="1">
    <citation type="submission" date="2019-09" db="EMBL/GenBank/DDBJ databases">
        <authorList>
            <person name="Rodrigo-Torres L."/>
            <person name="Arahal R. D."/>
            <person name="Lucena T."/>
        </authorList>
    </citation>
    <scope>NUCLEOTIDE SEQUENCE</scope>
    <source>
        <strain evidence="1">ISS653</strain>
    </source>
</reference>
<name>A0AC61YDP5_9FLAO</name>
<evidence type="ECO:0000313" key="1">
    <source>
        <dbReference type="EMBL" id="VVV02248.1"/>
    </source>
</evidence>
<dbReference type="Proteomes" id="UP000356253">
    <property type="component" value="Unassembled WGS sequence"/>
</dbReference>
<sequence length="374" mass="43117">MIHDKKRLDDLKSYKILDTSPEEQLDQITELASLICDTPISLITLLDDKRQWFKSNKGLSKPQTNVTHSFCQYALGNPQEVLVVNDSWQDSRFKNSELVVNDPKIRFYAGAPLATSNGNVLGTLCIIDTKPREITENQKKALEILAKKAMGHIELRKIFLDQNKTIAMGVHRLNKLTQNIPGGIFQLRVKPDNSFKFEFLSEGIKDLHPDINIDEWLKNPSLGFSLIHPDDLKNLRETLADSVKNNTNLYYEYRVNYGDEIHWHSVKAHPEYTKNGDTILYGVFNDISNHYEYQSAMEQISFDISHKLRKPVTNLLGLTHLAENNLNATKKELKEYIGYIQMASDELDKFTKQLNETYEWKKQKIANSSWEKSN</sequence>
<comment type="caution">
    <text evidence="1">The sequence shown here is derived from an EMBL/GenBank/DDBJ whole genome shotgun (WGS) entry which is preliminary data.</text>
</comment>